<evidence type="ECO:0000256" key="1">
    <source>
        <dbReference type="SAM" id="Phobius"/>
    </source>
</evidence>
<dbReference type="EMBL" id="BTSY01000003">
    <property type="protein sequence ID" value="GMT17266.1"/>
    <property type="molecule type" value="Genomic_DNA"/>
</dbReference>
<keyword evidence="1" id="KW-0812">Transmembrane</keyword>
<keyword evidence="1" id="KW-1133">Transmembrane helix</keyword>
<feature type="transmembrane region" description="Helical" evidence="1">
    <location>
        <begin position="111"/>
        <end position="129"/>
    </location>
</feature>
<gene>
    <name evidence="2" type="ORF">PFISCL1PPCAC_8563</name>
</gene>
<evidence type="ECO:0000313" key="2">
    <source>
        <dbReference type="EMBL" id="GMT17266.1"/>
    </source>
</evidence>
<proteinExistence type="predicted"/>
<evidence type="ECO:0000313" key="3">
    <source>
        <dbReference type="Proteomes" id="UP001432322"/>
    </source>
</evidence>
<keyword evidence="3" id="KW-1185">Reference proteome</keyword>
<dbReference type="Proteomes" id="UP001432322">
    <property type="component" value="Unassembled WGS sequence"/>
</dbReference>
<organism evidence="2 3">
    <name type="scientific">Pristionchus fissidentatus</name>
    <dbReference type="NCBI Taxonomy" id="1538716"/>
    <lineage>
        <taxon>Eukaryota</taxon>
        <taxon>Metazoa</taxon>
        <taxon>Ecdysozoa</taxon>
        <taxon>Nematoda</taxon>
        <taxon>Chromadorea</taxon>
        <taxon>Rhabditida</taxon>
        <taxon>Rhabditina</taxon>
        <taxon>Diplogasteromorpha</taxon>
        <taxon>Diplogasteroidea</taxon>
        <taxon>Neodiplogasteridae</taxon>
        <taxon>Pristionchus</taxon>
    </lineage>
</organism>
<feature type="non-terminal residue" evidence="2">
    <location>
        <position position="1"/>
    </location>
</feature>
<feature type="transmembrane region" description="Helical" evidence="1">
    <location>
        <begin position="64"/>
        <end position="91"/>
    </location>
</feature>
<name>A0AAV5VC45_9BILA</name>
<keyword evidence="1" id="KW-0472">Membrane</keyword>
<reference evidence="2" key="1">
    <citation type="submission" date="2023-10" db="EMBL/GenBank/DDBJ databases">
        <title>Genome assembly of Pristionchus species.</title>
        <authorList>
            <person name="Yoshida K."/>
            <person name="Sommer R.J."/>
        </authorList>
    </citation>
    <scope>NUCLEOTIDE SEQUENCE</scope>
    <source>
        <strain evidence="2">RS5133</strain>
    </source>
</reference>
<comment type="caution">
    <text evidence="2">The sequence shown here is derived from an EMBL/GenBank/DDBJ whole genome shotgun (WGS) entry which is preliminary data.</text>
</comment>
<dbReference type="AlphaFoldDB" id="A0AAV5VC45"/>
<sequence>RERERERKPVYSFRALTFLGIPSLVRAPPYHSPCIFFDMSGRMKISCRFIFHGASWNKIHTFSYAVLFATFHAVLAWERIVFCGIIAFLFATYHVLSAIYTIRAGSGEVDLINLTHVCLFSVLAILLFVNAQQTVEKFREEMRKDEEEKLRFHPMKNATGIRFV</sequence>
<accession>A0AAV5VC45</accession>
<protein>
    <submittedName>
        <fullName evidence="2">Uncharacterized protein</fullName>
    </submittedName>
</protein>